<organism evidence="6 7">
    <name type="scientific">Woeseia oceani</name>
    <dbReference type="NCBI Taxonomy" id="1548547"/>
    <lineage>
        <taxon>Bacteria</taxon>
        <taxon>Pseudomonadati</taxon>
        <taxon>Pseudomonadota</taxon>
        <taxon>Gammaproteobacteria</taxon>
        <taxon>Woeseiales</taxon>
        <taxon>Woeseiaceae</taxon>
        <taxon>Woeseia</taxon>
    </lineage>
</organism>
<dbReference type="PANTHER" id="PTHR35005:SF1">
    <property type="entry name" value="2-AMINO-5-FORMYLAMINO-6-RIBOSYLAMINOPYRIMIDIN-4(3H)-ONE 5'-MONOPHOSPHATE DEFORMYLASE"/>
    <property type="match status" value="1"/>
</dbReference>
<dbReference type="KEGG" id="woc:BA177_00205"/>
<comment type="similarity">
    <text evidence="5">Belongs to the creatininase superfamily.</text>
</comment>
<keyword evidence="3" id="KW-0378">Hydrolase</keyword>
<evidence type="ECO:0000313" key="7">
    <source>
        <dbReference type="Proteomes" id="UP000092695"/>
    </source>
</evidence>
<evidence type="ECO:0000313" key="6">
    <source>
        <dbReference type="EMBL" id="ANO49846.1"/>
    </source>
</evidence>
<evidence type="ECO:0000256" key="3">
    <source>
        <dbReference type="ARBA" id="ARBA00022801"/>
    </source>
</evidence>
<keyword evidence="4" id="KW-0862">Zinc</keyword>
<keyword evidence="2" id="KW-0479">Metal-binding</keyword>
<dbReference type="STRING" id="1548547.BA177_00205"/>
<dbReference type="InterPro" id="IPR003785">
    <property type="entry name" value="Creatininase/forma_Hydrolase"/>
</dbReference>
<dbReference type="EMBL" id="CP016268">
    <property type="protein sequence ID" value="ANO49846.1"/>
    <property type="molecule type" value="Genomic_DNA"/>
</dbReference>
<dbReference type="Proteomes" id="UP000092695">
    <property type="component" value="Chromosome"/>
</dbReference>
<evidence type="ECO:0000256" key="5">
    <source>
        <dbReference type="ARBA" id="ARBA00024029"/>
    </source>
</evidence>
<evidence type="ECO:0000256" key="4">
    <source>
        <dbReference type="ARBA" id="ARBA00022833"/>
    </source>
</evidence>
<dbReference type="Gene3D" id="3.40.50.10310">
    <property type="entry name" value="Creatininase"/>
    <property type="match status" value="1"/>
</dbReference>
<comment type="cofactor">
    <cofactor evidence="1">
        <name>Zn(2+)</name>
        <dbReference type="ChEBI" id="CHEBI:29105"/>
    </cofactor>
</comment>
<dbReference type="GO" id="GO:0009231">
    <property type="term" value="P:riboflavin biosynthetic process"/>
    <property type="evidence" value="ECO:0007669"/>
    <property type="project" value="TreeGrafter"/>
</dbReference>
<reference evidence="6 7" key="1">
    <citation type="submission" date="2016-06" db="EMBL/GenBank/DDBJ databases">
        <title>Complete genome sequence of a deep-branching marine Gamma Proteobacterium Woeseia oceani type strain XK5.</title>
        <authorList>
            <person name="Mu D."/>
            <person name="Du Z."/>
        </authorList>
    </citation>
    <scope>NUCLEOTIDE SEQUENCE [LARGE SCALE GENOMIC DNA]</scope>
    <source>
        <strain evidence="6 7">XK5</strain>
    </source>
</reference>
<keyword evidence="7" id="KW-1185">Reference proteome</keyword>
<dbReference type="PANTHER" id="PTHR35005">
    <property type="entry name" value="3-DEHYDRO-SCYLLO-INOSOSE HYDROLASE"/>
    <property type="match status" value="1"/>
</dbReference>
<dbReference type="RefSeq" id="WP_068611663.1">
    <property type="nucleotide sequence ID" value="NZ_CP016268.1"/>
</dbReference>
<dbReference type="GO" id="GO:0046872">
    <property type="term" value="F:metal ion binding"/>
    <property type="evidence" value="ECO:0007669"/>
    <property type="project" value="UniProtKB-KW"/>
</dbReference>
<name>A0A193LBN0_9GAMM</name>
<sequence>MAFAFTANAERKIDPRSADGVACKKNRYNCNETPNPLPRVDTVWIEEMTWMDVRDAMAAGKKTIIIPTGGVEPNGPWTALGKHNYILQSTCDAIARKLGNALCAPVIKFVPEGDIETKSGHMDTVGTISVEQSTFEALVTDTVRSMKAHGFEHIVLISDNGGSVGPGLKSVADSLNTAWGSKTVLYIPEYYRSWGPVEDLLVAEGVQKPGVSDGVHDDATVAMIMMVTDPDTVRWKERVSAGLATIDGVSIADKDQTVAWGKRLIDYRATATVEAISQAIAQDAR</sequence>
<accession>A0A193LBN0</accession>
<dbReference type="InterPro" id="IPR024087">
    <property type="entry name" value="Creatininase-like_sf"/>
</dbReference>
<dbReference type="SUPFAM" id="SSF102215">
    <property type="entry name" value="Creatininase"/>
    <property type="match status" value="1"/>
</dbReference>
<dbReference type="GO" id="GO:0016811">
    <property type="term" value="F:hydrolase activity, acting on carbon-nitrogen (but not peptide) bonds, in linear amides"/>
    <property type="evidence" value="ECO:0007669"/>
    <property type="project" value="TreeGrafter"/>
</dbReference>
<protein>
    <recommendedName>
        <fullName evidence="8">Creatininase</fullName>
    </recommendedName>
</protein>
<proteinExistence type="inferred from homology"/>
<evidence type="ECO:0008006" key="8">
    <source>
        <dbReference type="Google" id="ProtNLM"/>
    </source>
</evidence>
<evidence type="ECO:0000256" key="1">
    <source>
        <dbReference type="ARBA" id="ARBA00001947"/>
    </source>
</evidence>
<dbReference type="AlphaFoldDB" id="A0A193LBN0"/>
<dbReference type="Pfam" id="PF02633">
    <property type="entry name" value="Creatininase"/>
    <property type="match status" value="1"/>
</dbReference>
<evidence type="ECO:0000256" key="2">
    <source>
        <dbReference type="ARBA" id="ARBA00022723"/>
    </source>
</evidence>
<gene>
    <name evidence="6" type="ORF">BA177_00205</name>
</gene>